<dbReference type="InterPro" id="IPR002893">
    <property type="entry name" value="Znf_MYND"/>
</dbReference>
<evidence type="ECO:0000256" key="1">
    <source>
        <dbReference type="ARBA" id="ARBA00022723"/>
    </source>
</evidence>
<dbReference type="Gene3D" id="6.10.140.2220">
    <property type="match status" value="1"/>
</dbReference>
<dbReference type="PROSITE" id="PS01360">
    <property type="entry name" value="ZF_MYND_1"/>
    <property type="match status" value="1"/>
</dbReference>
<evidence type="ECO:0000256" key="3">
    <source>
        <dbReference type="ARBA" id="ARBA00022833"/>
    </source>
</evidence>
<keyword evidence="2 4" id="KW-0863">Zinc-finger</keyword>
<gene>
    <name evidence="6" type="ORF">R3P38DRAFT_3592652</name>
</gene>
<dbReference type="EMBL" id="JAWWNJ010000069">
    <property type="protein sequence ID" value="KAK7007806.1"/>
    <property type="molecule type" value="Genomic_DNA"/>
</dbReference>
<protein>
    <recommendedName>
        <fullName evidence="5">MYND-type domain-containing protein</fullName>
    </recommendedName>
</protein>
<evidence type="ECO:0000256" key="2">
    <source>
        <dbReference type="ARBA" id="ARBA00022771"/>
    </source>
</evidence>
<dbReference type="Pfam" id="PF01753">
    <property type="entry name" value="zf-MYND"/>
    <property type="match status" value="1"/>
</dbReference>
<dbReference type="Proteomes" id="UP001362999">
    <property type="component" value="Unassembled WGS sequence"/>
</dbReference>
<organism evidence="6 7">
    <name type="scientific">Favolaschia claudopus</name>
    <dbReference type="NCBI Taxonomy" id="2862362"/>
    <lineage>
        <taxon>Eukaryota</taxon>
        <taxon>Fungi</taxon>
        <taxon>Dikarya</taxon>
        <taxon>Basidiomycota</taxon>
        <taxon>Agaricomycotina</taxon>
        <taxon>Agaricomycetes</taxon>
        <taxon>Agaricomycetidae</taxon>
        <taxon>Agaricales</taxon>
        <taxon>Marasmiineae</taxon>
        <taxon>Mycenaceae</taxon>
        <taxon>Favolaschia</taxon>
    </lineage>
</organism>
<evidence type="ECO:0000313" key="6">
    <source>
        <dbReference type="EMBL" id="KAK7007806.1"/>
    </source>
</evidence>
<comment type="caution">
    <text evidence="6">The sequence shown here is derived from an EMBL/GenBank/DDBJ whole genome shotgun (WGS) entry which is preliminary data.</text>
</comment>
<keyword evidence="3" id="KW-0862">Zinc</keyword>
<evidence type="ECO:0000256" key="4">
    <source>
        <dbReference type="PROSITE-ProRule" id="PRU00134"/>
    </source>
</evidence>
<name>A0AAW0AEL5_9AGAR</name>
<dbReference type="SUPFAM" id="SSF144232">
    <property type="entry name" value="HIT/MYND zinc finger-like"/>
    <property type="match status" value="1"/>
</dbReference>
<dbReference type="GO" id="GO:0008270">
    <property type="term" value="F:zinc ion binding"/>
    <property type="evidence" value="ECO:0007669"/>
    <property type="project" value="UniProtKB-KW"/>
</dbReference>
<dbReference type="AlphaFoldDB" id="A0AAW0AEL5"/>
<evidence type="ECO:0000259" key="5">
    <source>
        <dbReference type="PROSITE" id="PS50865"/>
    </source>
</evidence>
<dbReference type="PROSITE" id="PS50865">
    <property type="entry name" value="ZF_MYND_2"/>
    <property type="match status" value="1"/>
</dbReference>
<reference evidence="6 7" key="1">
    <citation type="journal article" date="2024" name="J Genomics">
        <title>Draft genome sequencing and assembly of Favolaschia claudopus CIRM-BRFM 2984 isolated from oak limbs.</title>
        <authorList>
            <person name="Navarro D."/>
            <person name="Drula E."/>
            <person name="Chaduli D."/>
            <person name="Cazenave R."/>
            <person name="Ahrendt S."/>
            <person name="Wang J."/>
            <person name="Lipzen A."/>
            <person name="Daum C."/>
            <person name="Barry K."/>
            <person name="Grigoriev I.V."/>
            <person name="Favel A."/>
            <person name="Rosso M.N."/>
            <person name="Martin F."/>
        </authorList>
    </citation>
    <scope>NUCLEOTIDE SEQUENCE [LARGE SCALE GENOMIC DNA]</scope>
    <source>
        <strain evidence="6 7">CIRM-BRFM 2984</strain>
    </source>
</reference>
<feature type="domain" description="MYND-type" evidence="5">
    <location>
        <begin position="449"/>
        <end position="497"/>
    </location>
</feature>
<proteinExistence type="predicted"/>
<sequence length="664" mass="73217">MPGASLLTARELANIPLSLRTLAKAIADTSKPLKTIATLLLELDCRLGTGNYNGTLGSNLLPLISALLDPSRMPPEPSDSPSSSSTFRDQLLCASRAILVFSSCPASTIRSQTSTLWPRIWPWLELMDNYDCFPDKSETACGRCLTLLALEPLVQVPRSPAVKTLFRTPGFPTFLVHMWKRIICTWKEYSAKRSSRDRRPERNISPPVLLTPFLQCCFEFTDILDELVEGAGGMDALAALLFQHIQLIHRDGEALFVDESDTNLALFGECVQSMDVAKNFVDYLGNSKPSAWVALVGAGYFGLAADMFTAFATSTTNHPPRSVLAAWQYLQHIIGLLPHVDSERLVTAVGSGFVLACRTCGSNVFAQGIQTVEEFAPLDFVLSFVAQATCDYRSVCAMADSLSMALEYDESPGNPCAPAIWTGWFEFKTLIQSRLHLAEEFNSKDFSSNRACWNIECPLLKVPKSDLRKCARCHLALYCSPACQKSGWKTYGHRSLCRSATAASKSDHRDTRFSLLLTLRDYQAHKTTILLQQLAYIKRTGDTEFCVVMQYSSGRCTPAVVALASKAKIWESHPSAAWEADEGRKELHVVRFHGGGGGEIREIALVLRRSTSAVLEGLVAVAHEIPEGVDVMRLAAKQPELFERVRALAGLDLVDTYEGDANWK</sequence>
<keyword evidence="1" id="KW-0479">Metal-binding</keyword>
<evidence type="ECO:0000313" key="7">
    <source>
        <dbReference type="Proteomes" id="UP001362999"/>
    </source>
</evidence>
<accession>A0AAW0AEL5</accession>
<keyword evidence="7" id="KW-1185">Reference proteome</keyword>